<dbReference type="KEGG" id="pbas:SMSP2_02198"/>
<dbReference type="STRING" id="1851148.SMSP2_02198"/>
<dbReference type="InterPro" id="IPR014127">
    <property type="entry name" value="CHP02757"/>
</dbReference>
<dbReference type="EMBL" id="CP019646">
    <property type="protein sequence ID" value="AQQ71819.1"/>
    <property type="molecule type" value="Genomic_DNA"/>
</dbReference>
<dbReference type="OrthoDB" id="9773332at2"/>
<proteinExistence type="predicted"/>
<dbReference type="Pfam" id="PF09674">
    <property type="entry name" value="DUF2400"/>
    <property type="match status" value="1"/>
</dbReference>
<dbReference type="RefSeq" id="WP_146683962.1">
    <property type="nucleotide sequence ID" value="NZ_CP019646.1"/>
</dbReference>
<sequence length="281" mass="32019">MNRISNNLPQILESLYHTYNRREYIASDPEEFIYEYPEPADMETVGFIACCFAYGRVAQFKKALRFVFEQMGTSPAAFVHDFRQNQRKRFAGFKHRFNTENDLCDMLTALRHILREHGSIESFFAGFYKETDANIIPAMTGFCGEFARLRERLCKSPADRGFGYLIPDPAKKSPCKRMNMYLRWMVRDDAVDPGLWKSIPASKLIVPMDTHLARITGILGFHAAKTVNLKTAVEVTGEFARICPEDPVKYDFCLSRIGIVEGCTGKPSEFCPKCGLNPFCG</sequence>
<dbReference type="Proteomes" id="UP000188181">
    <property type="component" value="Chromosome"/>
</dbReference>
<accession>A0A1Q2MGP5</accession>
<keyword evidence="2" id="KW-1185">Reference proteome</keyword>
<dbReference type="NCBIfam" id="TIGR02757">
    <property type="entry name" value="TIGR02757 family protein"/>
    <property type="match status" value="1"/>
</dbReference>
<gene>
    <name evidence="1" type="ORF">SMSP2_02198</name>
</gene>
<evidence type="ECO:0000313" key="1">
    <source>
        <dbReference type="EMBL" id="AQQ71819.1"/>
    </source>
</evidence>
<protein>
    <recommendedName>
        <fullName evidence="3">TIGR02757 family protein</fullName>
    </recommendedName>
</protein>
<evidence type="ECO:0008006" key="3">
    <source>
        <dbReference type="Google" id="ProtNLM"/>
    </source>
</evidence>
<organism evidence="1 2">
    <name type="scientific">Limihaloglobus sulfuriphilus</name>
    <dbReference type="NCBI Taxonomy" id="1851148"/>
    <lineage>
        <taxon>Bacteria</taxon>
        <taxon>Pseudomonadati</taxon>
        <taxon>Planctomycetota</taxon>
        <taxon>Phycisphaerae</taxon>
        <taxon>Sedimentisphaerales</taxon>
        <taxon>Sedimentisphaeraceae</taxon>
        <taxon>Limihaloglobus</taxon>
    </lineage>
</organism>
<reference evidence="2" key="1">
    <citation type="submission" date="2017-02" db="EMBL/GenBank/DDBJ databases">
        <title>Comparative genomics and description of representatives of a novel lineage of planctomycetes thriving in anoxic sediments.</title>
        <authorList>
            <person name="Spring S."/>
            <person name="Bunk B."/>
            <person name="Sproer C."/>
        </authorList>
    </citation>
    <scope>NUCLEOTIDE SEQUENCE [LARGE SCALE GENOMIC DNA]</scope>
    <source>
        <strain evidence="2">SM-Chi-D1</strain>
    </source>
</reference>
<name>A0A1Q2MGP5_9BACT</name>
<dbReference type="AlphaFoldDB" id="A0A1Q2MGP5"/>
<evidence type="ECO:0000313" key="2">
    <source>
        <dbReference type="Proteomes" id="UP000188181"/>
    </source>
</evidence>